<sequence>MDEDPYKYIEEAESVDVPDTSYYRRRLAAGELLAAKKPRGSAKQLAQESAE</sequence>
<evidence type="ECO:0000313" key="2">
    <source>
        <dbReference type="Proteomes" id="UP000033099"/>
    </source>
</evidence>
<reference evidence="1 2" key="1">
    <citation type="journal article" date="2015" name="Genome Announc.">
        <title>Complete Genome Sequence of Biocontrol Strain Pseudomonas fluorescens LBUM223.</title>
        <authorList>
            <person name="Roquigny R."/>
            <person name="Arseneault T."/>
            <person name="Gadkar V.J."/>
            <person name="Novinscak A."/>
            <person name="Joly D.L."/>
            <person name="Filion M."/>
        </authorList>
    </citation>
    <scope>NUCLEOTIDE SEQUENCE [LARGE SCALE GENOMIC DNA]</scope>
    <source>
        <strain evidence="1 2">LBUM223</strain>
    </source>
</reference>
<dbReference type="Proteomes" id="UP000033099">
    <property type="component" value="Chromosome"/>
</dbReference>
<evidence type="ECO:0000313" key="1">
    <source>
        <dbReference type="EMBL" id="AKA81214.1"/>
    </source>
</evidence>
<accession>A0AAU8TFG8</accession>
<organism evidence="1 2">
    <name type="scientific">Pseudomonas synxantha</name>
    <dbReference type="NCBI Taxonomy" id="47883"/>
    <lineage>
        <taxon>Bacteria</taxon>
        <taxon>Pseudomonadati</taxon>
        <taxon>Pseudomonadota</taxon>
        <taxon>Gammaproteobacteria</taxon>
        <taxon>Pseudomonadales</taxon>
        <taxon>Pseudomonadaceae</taxon>
        <taxon>Pseudomonas</taxon>
    </lineage>
</organism>
<protein>
    <recommendedName>
        <fullName evidence="3">DUF2635 domain-containing protein</fullName>
    </recommendedName>
</protein>
<dbReference type="AlphaFoldDB" id="A0AAU8TFG8"/>
<gene>
    <name evidence="1" type="ORF">VO64_0668</name>
</gene>
<evidence type="ECO:0008006" key="3">
    <source>
        <dbReference type="Google" id="ProtNLM"/>
    </source>
</evidence>
<dbReference type="EMBL" id="CP011117">
    <property type="protein sequence ID" value="AKA81214.1"/>
    <property type="molecule type" value="Genomic_DNA"/>
</dbReference>
<dbReference type="KEGG" id="pfb:VO64_0668"/>
<name>A0AAU8TFG8_9PSED</name>
<proteinExistence type="predicted"/>